<accession>A0A183GJP4</accession>
<feature type="region of interest" description="Disordered" evidence="1">
    <location>
        <begin position="1"/>
        <end position="60"/>
    </location>
</feature>
<protein>
    <submittedName>
        <fullName evidence="4">Remorin_C domain-containing protein</fullName>
    </submittedName>
</protein>
<feature type="compositionally biased region" description="Basic and acidic residues" evidence="1">
    <location>
        <begin position="1"/>
        <end position="53"/>
    </location>
</feature>
<reference evidence="4" key="2">
    <citation type="submission" date="2019-09" db="UniProtKB">
        <authorList>
            <consortium name="WormBaseParasite"/>
        </authorList>
    </citation>
    <scope>IDENTIFICATION</scope>
</reference>
<gene>
    <name evidence="2" type="ORF">HPBE_LOCUS22901</name>
</gene>
<proteinExistence type="predicted"/>
<dbReference type="EMBL" id="UZAH01034474">
    <property type="protein sequence ID" value="VDP35338.1"/>
    <property type="molecule type" value="Genomic_DNA"/>
</dbReference>
<reference evidence="2 3" key="1">
    <citation type="submission" date="2018-11" db="EMBL/GenBank/DDBJ databases">
        <authorList>
            <consortium name="Pathogen Informatics"/>
        </authorList>
    </citation>
    <scope>NUCLEOTIDE SEQUENCE [LARGE SCALE GENOMIC DNA]</scope>
</reference>
<organism evidence="3 4">
    <name type="scientific">Heligmosomoides polygyrus</name>
    <name type="common">Parasitic roundworm</name>
    <dbReference type="NCBI Taxonomy" id="6339"/>
    <lineage>
        <taxon>Eukaryota</taxon>
        <taxon>Metazoa</taxon>
        <taxon>Ecdysozoa</taxon>
        <taxon>Nematoda</taxon>
        <taxon>Chromadorea</taxon>
        <taxon>Rhabditida</taxon>
        <taxon>Rhabditina</taxon>
        <taxon>Rhabditomorpha</taxon>
        <taxon>Strongyloidea</taxon>
        <taxon>Heligmosomidae</taxon>
        <taxon>Heligmosomoides</taxon>
    </lineage>
</organism>
<name>A0A183GJP4_HELPZ</name>
<evidence type="ECO:0000256" key="1">
    <source>
        <dbReference type="SAM" id="MobiDB-lite"/>
    </source>
</evidence>
<sequence length="119" mass="14181">MVELRALTDKSTAVKEDIDKRMESVERAGQEDLDESRVSDARKAKSPDHHDNENISTISKSLVRVHHEMFSVSNRIEEERRKAIRQERNRWDELTGRKRVLLKEEERLKRKEKDLKMNQ</sequence>
<keyword evidence="3" id="KW-1185">Reference proteome</keyword>
<dbReference type="AlphaFoldDB" id="A0A183GJP4"/>
<dbReference type="Proteomes" id="UP000050761">
    <property type="component" value="Unassembled WGS sequence"/>
</dbReference>
<dbReference type="WBParaSite" id="HPBE_0002290201-mRNA-1">
    <property type="protein sequence ID" value="HPBE_0002290201-mRNA-1"/>
    <property type="gene ID" value="HPBE_0002290201"/>
</dbReference>
<evidence type="ECO:0000313" key="2">
    <source>
        <dbReference type="EMBL" id="VDP35338.1"/>
    </source>
</evidence>
<evidence type="ECO:0000313" key="3">
    <source>
        <dbReference type="Proteomes" id="UP000050761"/>
    </source>
</evidence>
<accession>A0A3P8DND8</accession>
<evidence type="ECO:0000313" key="4">
    <source>
        <dbReference type="WBParaSite" id="HPBE_0002290201-mRNA-1"/>
    </source>
</evidence>